<evidence type="ECO:0000256" key="4">
    <source>
        <dbReference type="SAM" id="MobiDB-lite"/>
    </source>
</evidence>
<keyword evidence="2 3" id="KW-0802">TPR repeat</keyword>
<dbReference type="PROSITE" id="PS50005">
    <property type="entry name" value="TPR"/>
    <property type="match status" value="3"/>
</dbReference>
<keyword evidence="6" id="KW-0378">Hydrolase</keyword>
<dbReference type="KEGG" id="mphy:MCBMB27_02618"/>
<dbReference type="Gene3D" id="1.25.40.10">
    <property type="entry name" value="Tetratricopeptide repeat domain"/>
    <property type="match status" value="2"/>
</dbReference>
<dbReference type="SMART" id="SM00028">
    <property type="entry name" value="TPR"/>
    <property type="match status" value="5"/>
</dbReference>
<organism evidence="7 9">
    <name type="scientific">Methylobacterium phyllosphaerae</name>
    <dbReference type="NCBI Taxonomy" id="418223"/>
    <lineage>
        <taxon>Bacteria</taxon>
        <taxon>Pseudomonadati</taxon>
        <taxon>Pseudomonadota</taxon>
        <taxon>Alphaproteobacteria</taxon>
        <taxon>Hyphomicrobiales</taxon>
        <taxon>Methylobacteriaceae</taxon>
        <taxon>Methylobacterium</taxon>
    </lineage>
</organism>
<sequence>MKVGRLLPGLATGVALLYFVGQAQAGALDEATRDCRAASAAGKIAACSHVIARVNDRAALLRAYNRRGLANVELGQYAEAIRDFSAVIRLNPDVAGYYDNRQNALRQLGRLPEALRDADAAVRLAPGYTFVLRGRALVYDAMGRFDLALADFTRAINLDSKDAGLRADRAKIFAKISRLDDAYSDLTTAISLDPSNAGLLKDRGLLLARYGEPAAARSDLLAYLVRQPGDAEATQALAALGPTPTPPAASSANQDSDTLDAKKKLVTEAVEAHENCLAAALVDITPYSAESAPTIVDVALDRCSKLAERRIAIGVAAFDMTREQASEIVNRKVAEMRNKMISAVVTARAELAKKQNGGPEAPRSGDGLPKGQPL</sequence>
<proteinExistence type="predicted"/>
<dbReference type="SUPFAM" id="SSF48452">
    <property type="entry name" value="TPR-like"/>
    <property type="match status" value="1"/>
</dbReference>
<gene>
    <name evidence="6" type="ORF">MCBMB27_02618</name>
    <name evidence="7" type="ORF">SAMN05192567_11249</name>
</gene>
<dbReference type="Pfam" id="PF13432">
    <property type="entry name" value="TPR_16"/>
    <property type="match status" value="1"/>
</dbReference>
<dbReference type="PROSITE" id="PS50293">
    <property type="entry name" value="TPR_REGION"/>
    <property type="match status" value="1"/>
</dbReference>
<keyword evidence="1" id="KW-0677">Repeat</keyword>
<reference evidence="7 9" key="2">
    <citation type="submission" date="2016-10" db="EMBL/GenBank/DDBJ databases">
        <authorList>
            <person name="Varghese N."/>
            <person name="Submissions S."/>
        </authorList>
    </citation>
    <scope>NUCLEOTIDE SEQUENCE [LARGE SCALE GENOMIC DNA]</scope>
    <source>
        <strain evidence="7 9">CBMB27</strain>
    </source>
</reference>
<dbReference type="Proteomes" id="UP000185487">
    <property type="component" value="Chromosome"/>
</dbReference>
<feature type="repeat" description="TPR" evidence="3">
    <location>
        <begin position="163"/>
        <end position="196"/>
    </location>
</feature>
<feature type="chain" id="PRO_5042084805" evidence="5">
    <location>
        <begin position="26"/>
        <end position="374"/>
    </location>
</feature>
<reference evidence="6 8" key="1">
    <citation type="submission" date="2016-04" db="EMBL/GenBank/DDBJ databases">
        <title>Complete genome sequencing and analysis of CBMB27, Methylobacterium phyllosphaerae isolated from leaf tissues of rice (Oryza sativa L.).</title>
        <authorList>
            <person name="Lee Y."/>
            <person name="Hwangbo K."/>
            <person name="Chung H."/>
            <person name="Yoo J."/>
            <person name="Kim K.Y."/>
            <person name="Sa T.M."/>
            <person name="Um Y."/>
            <person name="Madhaiyan M."/>
        </authorList>
    </citation>
    <scope>NUCLEOTIDE SEQUENCE [LARGE SCALE GENOMIC DNA]</scope>
    <source>
        <strain evidence="6 8">CBMB27</strain>
    </source>
</reference>
<protein>
    <submittedName>
        <fullName evidence="6">Suppressor of RPS4-RLD 1</fullName>
        <ecNumber evidence="6">3.1.3.16</ecNumber>
    </submittedName>
    <submittedName>
        <fullName evidence="7">Tetratricopeptide (TPR) repeat</fullName>
    </submittedName>
</protein>
<dbReference type="EC" id="3.1.3.16" evidence="6"/>
<dbReference type="Pfam" id="PF00515">
    <property type="entry name" value="TPR_1"/>
    <property type="match status" value="1"/>
</dbReference>
<dbReference type="GO" id="GO:0004722">
    <property type="term" value="F:protein serine/threonine phosphatase activity"/>
    <property type="evidence" value="ECO:0007669"/>
    <property type="project" value="UniProtKB-EC"/>
</dbReference>
<evidence type="ECO:0000256" key="1">
    <source>
        <dbReference type="ARBA" id="ARBA00022737"/>
    </source>
</evidence>
<dbReference type="PANTHER" id="PTHR44858">
    <property type="entry name" value="TETRATRICOPEPTIDE REPEAT PROTEIN 6"/>
    <property type="match status" value="1"/>
</dbReference>
<name>A0AAE8L6X6_9HYPH</name>
<dbReference type="InterPro" id="IPR050498">
    <property type="entry name" value="Ycf3"/>
</dbReference>
<evidence type="ECO:0000313" key="8">
    <source>
        <dbReference type="Proteomes" id="UP000185487"/>
    </source>
</evidence>
<evidence type="ECO:0000313" key="9">
    <source>
        <dbReference type="Proteomes" id="UP000199140"/>
    </source>
</evidence>
<feature type="repeat" description="TPR" evidence="3">
    <location>
        <begin position="129"/>
        <end position="162"/>
    </location>
</feature>
<dbReference type="InterPro" id="IPR011990">
    <property type="entry name" value="TPR-like_helical_dom_sf"/>
</dbReference>
<evidence type="ECO:0000256" key="5">
    <source>
        <dbReference type="SAM" id="SignalP"/>
    </source>
</evidence>
<evidence type="ECO:0000313" key="6">
    <source>
        <dbReference type="EMBL" id="APT31909.1"/>
    </source>
</evidence>
<keyword evidence="8" id="KW-1185">Reference proteome</keyword>
<evidence type="ECO:0000313" key="7">
    <source>
        <dbReference type="EMBL" id="SFH01732.1"/>
    </source>
</evidence>
<dbReference type="Proteomes" id="UP000199140">
    <property type="component" value="Unassembled WGS sequence"/>
</dbReference>
<feature type="region of interest" description="Disordered" evidence="4">
    <location>
        <begin position="351"/>
        <end position="374"/>
    </location>
</feature>
<dbReference type="InterPro" id="IPR019734">
    <property type="entry name" value="TPR_rpt"/>
</dbReference>
<dbReference type="PANTHER" id="PTHR44858:SF1">
    <property type="entry name" value="UDP-N-ACETYLGLUCOSAMINE--PEPTIDE N-ACETYLGLUCOSAMINYLTRANSFERASE SPINDLY-RELATED"/>
    <property type="match status" value="1"/>
</dbReference>
<keyword evidence="5" id="KW-0732">Signal</keyword>
<dbReference type="EMBL" id="FOPK01000012">
    <property type="protein sequence ID" value="SFH01732.1"/>
    <property type="molecule type" value="Genomic_DNA"/>
</dbReference>
<dbReference type="EMBL" id="CP015367">
    <property type="protein sequence ID" value="APT31909.1"/>
    <property type="molecule type" value="Genomic_DNA"/>
</dbReference>
<evidence type="ECO:0000256" key="2">
    <source>
        <dbReference type="ARBA" id="ARBA00022803"/>
    </source>
</evidence>
<evidence type="ECO:0000256" key="3">
    <source>
        <dbReference type="PROSITE-ProRule" id="PRU00339"/>
    </source>
</evidence>
<feature type="repeat" description="TPR" evidence="3">
    <location>
        <begin position="61"/>
        <end position="94"/>
    </location>
</feature>
<dbReference type="Pfam" id="PF13181">
    <property type="entry name" value="TPR_8"/>
    <property type="match status" value="1"/>
</dbReference>
<accession>A0AAE8L6X6</accession>
<dbReference type="AlphaFoldDB" id="A0AAE8L6X6"/>
<feature type="signal peptide" evidence="5">
    <location>
        <begin position="1"/>
        <end position="25"/>
    </location>
</feature>